<dbReference type="Proteomes" id="UP001459277">
    <property type="component" value="Unassembled WGS sequence"/>
</dbReference>
<proteinExistence type="predicted"/>
<keyword evidence="2" id="KW-1185">Reference proteome</keyword>
<evidence type="ECO:0000313" key="2">
    <source>
        <dbReference type="Proteomes" id="UP001459277"/>
    </source>
</evidence>
<accession>A0AAW2CYX0</accession>
<reference evidence="1 2" key="1">
    <citation type="submission" date="2024-01" db="EMBL/GenBank/DDBJ databases">
        <title>A telomere-to-telomere, gap-free genome of sweet tea (Lithocarpus litseifolius).</title>
        <authorList>
            <person name="Zhou J."/>
        </authorList>
    </citation>
    <scope>NUCLEOTIDE SEQUENCE [LARGE SCALE GENOMIC DNA]</scope>
    <source>
        <strain evidence="1">Zhou-2022a</strain>
        <tissue evidence="1">Leaf</tissue>
    </source>
</reference>
<evidence type="ECO:0000313" key="1">
    <source>
        <dbReference type="EMBL" id="KAL0002747.1"/>
    </source>
</evidence>
<name>A0AAW2CYX0_9ROSI</name>
<organism evidence="1 2">
    <name type="scientific">Lithocarpus litseifolius</name>
    <dbReference type="NCBI Taxonomy" id="425828"/>
    <lineage>
        <taxon>Eukaryota</taxon>
        <taxon>Viridiplantae</taxon>
        <taxon>Streptophyta</taxon>
        <taxon>Embryophyta</taxon>
        <taxon>Tracheophyta</taxon>
        <taxon>Spermatophyta</taxon>
        <taxon>Magnoliopsida</taxon>
        <taxon>eudicotyledons</taxon>
        <taxon>Gunneridae</taxon>
        <taxon>Pentapetalae</taxon>
        <taxon>rosids</taxon>
        <taxon>fabids</taxon>
        <taxon>Fagales</taxon>
        <taxon>Fagaceae</taxon>
        <taxon>Lithocarpus</taxon>
    </lineage>
</organism>
<sequence>MRLRDRARDFGLRREEPTIGGGACGEPALPIWFRPKSEKVRFGFGENWMGILRVVVHFKGIARDLNPFYGDLPLRSLADEDEPSNTTVWSSSAKMARLTLRKSSSIFALLQTILKSQTKAKIQ</sequence>
<protein>
    <submittedName>
        <fullName evidence="1">Uncharacterized protein</fullName>
    </submittedName>
</protein>
<dbReference type="EMBL" id="JAZDWU010000005">
    <property type="protein sequence ID" value="KAL0002747.1"/>
    <property type="molecule type" value="Genomic_DNA"/>
</dbReference>
<comment type="caution">
    <text evidence="1">The sequence shown here is derived from an EMBL/GenBank/DDBJ whole genome shotgun (WGS) entry which is preliminary data.</text>
</comment>
<dbReference type="AlphaFoldDB" id="A0AAW2CYX0"/>
<gene>
    <name evidence="1" type="ORF">SO802_016528</name>
</gene>